<evidence type="ECO:0000256" key="6">
    <source>
        <dbReference type="PIRNR" id="PIRNR000446"/>
    </source>
</evidence>
<comment type="similarity">
    <text evidence="6">Belongs to the fabD family.</text>
</comment>
<evidence type="ECO:0000256" key="2">
    <source>
        <dbReference type="ARBA" id="ARBA00018953"/>
    </source>
</evidence>
<dbReference type="EC" id="2.3.1.39" evidence="1 6"/>
<evidence type="ECO:0000256" key="5">
    <source>
        <dbReference type="ARBA" id="ARBA00048462"/>
    </source>
</evidence>
<dbReference type="GO" id="GO:0006633">
    <property type="term" value="P:fatty acid biosynthetic process"/>
    <property type="evidence" value="ECO:0007669"/>
    <property type="project" value="TreeGrafter"/>
</dbReference>
<dbReference type="Gene3D" id="3.30.70.250">
    <property type="entry name" value="Malonyl-CoA ACP transacylase, ACP-binding"/>
    <property type="match status" value="1"/>
</dbReference>
<evidence type="ECO:0000256" key="7">
    <source>
        <dbReference type="PIRSR" id="PIRSR000446-1"/>
    </source>
</evidence>
<feature type="domain" description="Malonyl-CoA:ACP transacylase (MAT)" evidence="8">
    <location>
        <begin position="8"/>
        <end position="298"/>
    </location>
</feature>
<gene>
    <name evidence="9" type="primary">fabD</name>
    <name evidence="9" type="ORF">ISR29_00665</name>
</gene>
<proteinExistence type="inferred from homology"/>
<dbReference type="Gene3D" id="3.40.366.10">
    <property type="entry name" value="Malonyl-Coenzyme A Acyl Carrier Protein, domain 2"/>
    <property type="match status" value="1"/>
</dbReference>
<dbReference type="FunFam" id="3.30.70.250:FF:000001">
    <property type="entry name" value="Malonyl CoA-acyl carrier protein transacylase"/>
    <property type="match status" value="1"/>
</dbReference>
<keyword evidence="4 6" id="KW-0012">Acyltransferase</keyword>
<dbReference type="PIRSF" id="PIRSF000446">
    <property type="entry name" value="Mct"/>
    <property type="match status" value="1"/>
</dbReference>
<dbReference type="InterPro" id="IPR016036">
    <property type="entry name" value="Malonyl_transacylase_ACP-bd"/>
</dbReference>
<dbReference type="Proteomes" id="UP000705230">
    <property type="component" value="Unassembled WGS sequence"/>
</dbReference>
<dbReference type="PANTHER" id="PTHR42681:SF1">
    <property type="entry name" value="MALONYL-COA-ACYL CARRIER PROTEIN TRANSACYLASE, MITOCHONDRIAL"/>
    <property type="match status" value="1"/>
</dbReference>
<dbReference type="InterPro" id="IPR014043">
    <property type="entry name" value="Acyl_transferase_dom"/>
</dbReference>
<evidence type="ECO:0000313" key="9">
    <source>
        <dbReference type="EMBL" id="MBL6902698.1"/>
    </source>
</evidence>
<dbReference type="AlphaFoldDB" id="A0A937M1N0"/>
<dbReference type="InterPro" id="IPR024925">
    <property type="entry name" value="Malonyl_CoA-ACP_transAc"/>
</dbReference>
<comment type="caution">
    <text evidence="9">The sequence shown here is derived from an EMBL/GenBank/DDBJ whole genome shotgun (WGS) entry which is preliminary data.</text>
</comment>
<name>A0A937M1N0_9GAMM</name>
<dbReference type="SUPFAM" id="SSF55048">
    <property type="entry name" value="Probable ACP-binding domain of malonyl-CoA ACP transacylase"/>
    <property type="match status" value="1"/>
</dbReference>
<dbReference type="PANTHER" id="PTHR42681">
    <property type="entry name" value="MALONYL-COA-ACYL CARRIER PROTEIN TRANSACYLASE, MITOCHONDRIAL"/>
    <property type="match status" value="1"/>
</dbReference>
<comment type="catalytic activity">
    <reaction evidence="5 6">
        <text>holo-[ACP] + malonyl-CoA = malonyl-[ACP] + CoA</text>
        <dbReference type="Rhea" id="RHEA:41792"/>
        <dbReference type="Rhea" id="RHEA-COMP:9623"/>
        <dbReference type="Rhea" id="RHEA-COMP:9685"/>
        <dbReference type="ChEBI" id="CHEBI:57287"/>
        <dbReference type="ChEBI" id="CHEBI:57384"/>
        <dbReference type="ChEBI" id="CHEBI:64479"/>
        <dbReference type="ChEBI" id="CHEBI:78449"/>
        <dbReference type="EC" id="2.3.1.39"/>
    </reaction>
</comment>
<feature type="active site" evidence="7">
    <location>
        <position position="91"/>
    </location>
</feature>
<dbReference type="InterPro" id="IPR001227">
    <property type="entry name" value="Ac_transferase_dom_sf"/>
</dbReference>
<dbReference type="SMART" id="SM00827">
    <property type="entry name" value="PKS_AT"/>
    <property type="match status" value="1"/>
</dbReference>
<dbReference type="GO" id="GO:0005829">
    <property type="term" value="C:cytosol"/>
    <property type="evidence" value="ECO:0007669"/>
    <property type="project" value="TreeGrafter"/>
</dbReference>
<dbReference type="SUPFAM" id="SSF52151">
    <property type="entry name" value="FabD/lysophospholipase-like"/>
    <property type="match status" value="1"/>
</dbReference>
<evidence type="ECO:0000256" key="1">
    <source>
        <dbReference type="ARBA" id="ARBA00013258"/>
    </source>
</evidence>
<dbReference type="Pfam" id="PF00698">
    <property type="entry name" value="Acyl_transf_1"/>
    <property type="match status" value="1"/>
</dbReference>
<sequence length="308" mass="33423">MSREISLIFPGQGSQQLGMLTPNLLSNYKDIILESSDLLGFDFIKLINEDPDGLLNQTSFTQPALLLTSYLHFLNFKDITNIKPFVVAGHSLGEYTALVASNSIDFLDALNLVRNRGLLMESAPEGSMAAIMGLDVMTLKDICSLEENTSGLIVSCANLNSPIQTVIAGNSNAVSNVCEKAKEAGAKRAITLNVSVPSHCMLMDKPATLFNESLNKALISEPETKIIQNYSGDFSDNIELIKSNLVKQLTGSVKWVDIIDKIKNLDTLVIECGPGKVLQGIGRSNNLSDILISSDDNFKDNLKGLLNE</sequence>
<dbReference type="InterPro" id="IPR016035">
    <property type="entry name" value="Acyl_Trfase/lysoPLipase"/>
</dbReference>
<evidence type="ECO:0000313" key="10">
    <source>
        <dbReference type="Proteomes" id="UP000705230"/>
    </source>
</evidence>
<reference evidence="9" key="1">
    <citation type="submission" date="2020-10" db="EMBL/GenBank/DDBJ databases">
        <title>Microbiome of the Black Sea water column analyzed by genome centric metagenomics.</title>
        <authorList>
            <person name="Cabello-Yeves P.J."/>
            <person name="Callieri C."/>
            <person name="Picazo A."/>
            <person name="Mehrshad M."/>
            <person name="Haro-Moreno J.M."/>
            <person name="Roda-Garcia J."/>
            <person name="Dzembekova N."/>
            <person name="Slabakova V."/>
            <person name="Slabakova N."/>
            <person name="Moncheva S."/>
            <person name="Rodriguez-Valera F."/>
        </authorList>
    </citation>
    <scope>NUCLEOTIDE SEQUENCE</scope>
    <source>
        <strain evidence="9">BS30m-G43</strain>
    </source>
</reference>
<dbReference type="EMBL" id="JADHSG010000001">
    <property type="protein sequence ID" value="MBL6902698.1"/>
    <property type="molecule type" value="Genomic_DNA"/>
</dbReference>
<dbReference type="InterPro" id="IPR050858">
    <property type="entry name" value="Mal-CoA-ACP_Trans/PKS_FabD"/>
</dbReference>
<evidence type="ECO:0000256" key="3">
    <source>
        <dbReference type="ARBA" id="ARBA00022679"/>
    </source>
</evidence>
<evidence type="ECO:0000256" key="4">
    <source>
        <dbReference type="ARBA" id="ARBA00023315"/>
    </source>
</evidence>
<dbReference type="GO" id="GO:0004314">
    <property type="term" value="F:[acyl-carrier-protein] S-malonyltransferase activity"/>
    <property type="evidence" value="ECO:0007669"/>
    <property type="project" value="UniProtKB-EC"/>
</dbReference>
<dbReference type="NCBIfam" id="TIGR00128">
    <property type="entry name" value="fabD"/>
    <property type="match status" value="1"/>
</dbReference>
<accession>A0A937M1N0</accession>
<keyword evidence="3 6" id="KW-0808">Transferase</keyword>
<dbReference type="InterPro" id="IPR004410">
    <property type="entry name" value="Malonyl_CoA-ACP_transAc_FabD"/>
</dbReference>
<organism evidence="9 10">
    <name type="scientific">SAR86 cluster bacterium</name>
    <dbReference type="NCBI Taxonomy" id="2030880"/>
    <lineage>
        <taxon>Bacteria</taxon>
        <taxon>Pseudomonadati</taxon>
        <taxon>Pseudomonadota</taxon>
        <taxon>Gammaproteobacteria</taxon>
        <taxon>SAR86 cluster</taxon>
    </lineage>
</organism>
<protein>
    <recommendedName>
        <fullName evidence="2 6">Malonyl CoA-acyl carrier protein transacylase</fullName>
        <ecNumber evidence="1 6">2.3.1.39</ecNumber>
    </recommendedName>
</protein>
<evidence type="ECO:0000259" key="8">
    <source>
        <dbReference type="SMART" id="SM00827"/>
    </source>
</evidence>
<feature type="active site" evidence="7">
    <location>
        <position position="199"/>
    </location>
</feature>